<reference evidence="2 3" key="1">
    <citation type="submission" date="2019-04" db="EMBL/GenBank/DDBJ databases">
        <title>Sphingomonas psychrotolerans sp. nov., isolated from soil in the Tianshan Mountains, Xinjiang, China.</title>
        <authorList>
            <person name="Luo Y."/>
            <person name="Sheng H."/>
        </authorList>
    </citation>
    <scope>NUCLEOTIDE SEQUENCE [LARGE SCALE GENOMIC DNA]</scope>
    <source>
        <strain evidence="2 3">KIS18-15</strain>
    </source>
</reference>
<dbReference type="Proteomes" id="UP000309848">
    <property type="component" value="Unassembled WGS sequence"/>
</dbReference>
<sequence>MAGRALSDADRFLMEAVDSVPDSADRRVDLSALADEDGFAHADASAKAWEQAGYGRCERNGTQLVFAFSAKGYAAAQTESERLFALHQASRRWKLPTLDMASGWVGGAIFVVAALYSLMMFFWG</sequence>
<proteinExistence type="predicted"/>
<dbReference type="EMBL" id="SRXU01000001">
    <property type="protein sequence ID" value="TGX45790.1"/>
    <property type="molecule type" value="Genomic_DNA"/>
</dbReference>
<dbReference type="RefSeq" id="WP_135981955.1">
    <property type="nucleotide sequence ID" value="NZ_JAASQM010000001.1"/>
</dbReference>
<keyword evidence="3" id="KW-1185">Reference proteome</keyword>
<organism evidence="2 3">
    <name type="scientific">Sphingomonas naasensis</name>
    <dbReference type="NCBI Taxonomy" id="1344951"/>
    <lineage>
        <taxon>Bacteria</taxon>
        <taxon>Pseudomonadati</taxon>
        <taxon>Pseudomonadota</taxon>
        <taxon>Alphaproteobacteria</taxon>
        <taxon>Sphingomonadales</taxon>
        <taxon>Sphingomonadaceae</taxon>
        <taxon>Sphingomonas</taxon>
    </lineage>
</organism>
<dbReference type="AlphaFoldDB" id="A0A4S1WUB4"/>
<keyword evidence="1" id="KW-1133">Transmembrane helix</keyword>
<evidence type="ECO:0000313" key="2">
    <source>
        <dbReference type="EMBL" id="TGX45790.1"/>
    </source>
</evidence>
<comment type="caution">
    <text evidence="2">The sequence shown here is derived from an EMBL/GenBank/DDBJ whole genome shotgun (WGS) entry which is preliminary data.</text>
</comment>
<feature type="transmembrane region" description="Helical" evidence="1">
    <location>
        <begin position="101"/>
        <end position="123"/>
    </location>
</feature>
<gene>
    <name evidence="2" type="ORF">E5A74_01005</name>
</gene>
<evidence type="ECO:0000256" key="1">
    <source>
        <dbReference type="SAM" id="Phobius"/>
    </source>
</evidence>
<keyword evidence="1" id="KW-0812">Transmembrane</keyword>
<accession>A0A4S1WUB4</accession>
<evidence type="ECO:0000313" key="3">
    <source>
        <dbReference type="Proteomes" id="UP000309848"/>
    </source>
</evidence>
<protein>
    <submittedName>
        <fullName evidence="2">Uncharacterized protein</fullName>
    </submittedName>
</protein>
<keyword evidence="1" id="KW-0472">Membrane</keyword>
<name>A0A4S1WUB4_9SPHN</name>